<dbReference type="InterPro" id="IPR058627">
    <property type="entry name" value="MdtA-like_C"/>
</dbReference>
<dbReference type="Gene3D" id="2.40.30.170">
    <property type="match status" value="1"/>
</dbReference>
<dbReference type="SUPFAM" id="SSF111369">
    <property type="entry name" value="HlyD-like secretion proteins"/>
    <property type="match status" value="1"/>
</dbReference>
<evidence type="ECO:0000256" key="1">
    <source>
        <dbReference type="ARBA" id="ARBA00009477"/>
    </source>
</evidence>
<keyword evidence="4" id="KW-1133">Transmembrane helix</keyword>
<dbReference type="AlphaFoldDB" id="A0A5D0CS67"/>
<feature type="region of interest" description="Disordered" evidence="3">
    <location>
        <begin position="134"/>
        <end position="156"/>
    </location>
</feature>
<dbReference type="Gene3D" id="2.40.420.20">
    <property type="match status" value="1"/>
</dbReference>
<comment type="caution">
    <text evidence="6">The sequence shown here is derived from an EMBL/GenBank/DDBJ whole genome shotgun (WGS) entry which is preliminary data.</text>
</comment>
<keyword evidence="7" id="KW-1185">Reference proteome</keyword>
<evidence type="ECO:0000259" key="5">
    <source>
        <dbReference type="Pfam" id="PF25967"/>
    </source>
</evidence>
<accession>A0A5D0CS67</accession>
<dbReference type="Proteomes" id="UP000325218">
    <property type="component" value="Unassembled WGS sequence"/>
</dbReference>
<feature type="compositionally biased region" description="Basic and acidic residues" evidence="3">
    <location>
        <begin position="145"/>
        <end position="156"/>
    </location>
</feature>
<dbReference type="OrthoDB" id="2541666at2"/>
<evidence type="ECO:0000256" key="4">
    <source>
        <dbReference type="SAM" id="Phobius"/>
    </source>
</evidence>
<keyword evidence="4" id="KW-0472">Membrane</keyword>
<evidence type="ECO:0000313" key="6">
    <source>
        <dbReference type="EMBL" id="TYA12809.1"/>
    </source>
</evidence>
<proteinExistence type="inferred from homology"/>
<dbReference type="NCBIfam" id="TIGR01730">
    <property type="entry name" value="RND_mfp"/>
    <property type="match status" value="1"/>
</dbReference>
<dbReference type="InterPro" id="IPR006143">
    <property type="entry name" value="RND_pump_MFP"/>
</dbReference>
<evidence type="ECO:0000256" key="2">
    <source>
        <dbReference type="SAM" id="Coils"/>
    </source>
</evidence>
<keyword evidence="2" id="KW-0175">Coiled coil</keyword>
<dbReference type="GO" id="GO:1990281">
    <property type="term" value="C:efflux pump complex"/>
    <property type="evidence" value="ECO:0007669"/>
    <property type="project" value="TreeGrafter"/>
</dbReference>
<dbReference type="PANTHER" id="PTHR30469">
    <property type="entry name" value="MULTIDRUG RESISTANCE PROTEIN MDTA"/>
    <property type="match status" value="1"/>
</dbReference>
<protein>
    <submittedName>
        <fullName evidence="6">Efflux RND transporter periplasmic adaptor subunit</fullName>
    </submittedName>
</protein>
<sequence length="366" mass="40116">MIRKGIIEMKTWIKGILAIAIVAGAGYWIYQKYKPEPELPAETPVPITFQVTQATLAQKVQVKGKSAYAEQTEVFAPFSAKIREWRVKNGQQVQKGDLLFTLDTQTLESEAKQLESEIEKTKVELDLNKLTLNAAEDTEPPGATEEERKKAYADRETKRQAQTLNEKALALKMKELQAKKAIIGNAAVHAGTAGVFVLYDTENKTRMASEGQVLGTIVNTDKLQFLASISEADMFRVKPGMSVSVKATGNPDLKLSGKVRQISKFAQKGANTDPKLPSQFDMVIDLEPSPGLIGGLSLEGTIETLRKENVIAVPSLGILRDKDTPYVMLDKGNGQPEKRVIRTGLEVDDLTEVLEGLKPGDAVLIP</sequence>
<dbReference type="PANTHER" id="PTHR30469:SF33">
    <property type="entry name" value="SLR1207 PROTEIN"/>
    <property type="match status" value="1"/>
</dbReference>
<organism evidence="6 7">
    <name type="scientific">Paenibacillus faecis</name>
    <dbReference type="NCBI Taxonomy" id="862114"/>
    <lineage>
        <taxon>Bacteria</taxon>
        <taxon>Bacillati</taxon>
        <taxon>Bacillota</taxon>
        <taxon>Bacilli</taxon>
        <taxon>Bacillales</taxon>
        <taxon>Paenibacillaceae</taxon>
        <taxon>Paenibacillus</taxon>
    </lineage>
</organism>
<feature type="coiled-coil region" evidence="2">
    <location>
        <begin position="104"/>
        <end position="131"/>
    </location>
</feature>
<feature type="domain" description="Multidrug resistance protein MdtA-like C-terminal permuted SH3" evidence="5">
    <location>
        <begin position="309"/>
        <end position="365"/>
    </location>
</feature>
<evidence type="ECO:0000313" key="7">
    <source>
        <dbReference type="Proteomes" id="UP000325218"/>
    </source>
</evidence>
<dbReference type="EMBL" id="VSDO01000002">
    <property type="protein sequence ID" value="TYA12809.1"/>
    <property type="molecule type" value="Genomic_DNA"/>
</dbReference>
<dbReference type="GO" id="GO:0015562">
    <property type="term" value="F:efflux transmembrane transporter activity"/>
    <property type="evidence" value="ECO:0007669"/>
    <property type="project" value="TreeGrafter"/>
</dbReference>
<keyword evidence="4" id="KW-0812">Transmembrane</keyword>
<dbReference type="Gene3D" id="2.40.50.100">
    <property type="match status" value="1"/>
</dbReference>
<evidence type="ECO:0000256" key="3">
    <source>
        <dbReference type="SAM" id="MobiDB-lite"/>
    </source>
</evidence>
<reference evidence="6 7" key="1">
    <citation type="submission" date="2019-08" db="EMBL/GenBank/DDBJ databases">
        <title>Genome sequencing of Paenibacillus faecis DSM 23593(T).</title>
        <authorList>
            <person name="Kook J.-K."/>
            <person name="Park S.-N."/>
            <person name="Lim Y.K."/>
        </authorList>
    </citation>
    <scope>NUCLEOTIDE SEQUENCE [LARGE SCALE GENOMIC DNA]</scope>
    <source>
        <strain evidence="6 7">DSM 23593</strain>
    </source>
</reference>
<name>A0A5D0CS67_9BACL</name>
<dbReference type="Pfam" id="PF25967">
    <property type="entry name" value="RND-MFP_C"/>
    <property type="match status" value="1"/>
</dbReference>
<gene>
    <name evidence="6" type="ORF">FRY98_08860</name>
</gene>
<comment type="similarity">
    <text evidence="1">Belongs to the membrane fusion protein (MFP) (TC 8.A.1) family.</text>
</comment>
<feature type="transmembrane region" description="Helical" evidence="4">
    <location>
        <begin position="12"/>
        <end position="30"/>
    </location>
</feature>